<evidence type="ECO:0000313" key="3">
    <source>
        <dbReference type="Proteomes" id="UP000028123"/>
    </source>
</evidence>
<evidence type="ECO:0000256" key="1">
    <source>
        <dbReference type="SAM" id="SignalP"/>
    </source>
</evidence>
<feature type="signal peptide" evidence="1">
    <location>
        <begin position="1"/>
        <end position="31"/>
    </location>
</feature>
<name>A0A081NVZ1_9BACL</name>
<dbReference type="RefSeq" id="WP_036690647.1">
    <property type="nucleotide sequence ID" value="NZ_JNVM01000033.1"/>
</dbReference>
<dbReference type="InterPro" id="IPR036582">
    <property type="entry name" value="Mao_N_sf"/>
</dbReference>
<dbReference type="EMBL" id="JNVM01000033">
    <property type="protein sequence ID" value="KEQ22614.1"/>
    <property type="molecule type" value="Genomic_DNA"/>
</dbReference>
<feature type="chain" id="PRO_5001761079" description="Copper amine oxidase-like N-terminal domain-containing protein" evidence="1">
    <location>
        <begin position="32"/>
        <end position="489"/>
    </location>
</feature>
<dbReference type="Proteomes" id="UP000028123">
    <property type="component" value="Unassembled WGS sequence"/>
</dbReference>
<keyword evidence="1" id="KW-0732">Signal</keyword>
<sequence length="489" mass="54903">MKNHFIRLRHTVGGLVAGILLALASGAPAQAEETPVPMQLPSFPVQVNGQKIDNEQRPYPVLTYNNMVYLPVKPFADTLGLEVTWDAARGLKISRRERPSAIRPTVESKEKAPVSRRYEAVLPGFPIEVNGKSVNNASEPYPLLLVDNVSYFPMTWRFTRNEFSWRTDWSAQEGFQLTTEQQKVLHCIIAEDTEALYMEAESNRMLKVNKDLKGDPSPIDDKVKAGVSQLAENRKPGVPFAGDSKQAAVRLGDSVYYNNIELMSLKPILEKAAAFYESQTEYTNKGLDVQSKIMKLDDRTVLAVISVSSFLHIPAPYTPYTHEAFVIRDGKASSVPDLTQVPTRIVRNPDGSFWIASEAADRMTSRTPNVYGQLALLDTSGQLHGMNTKLGEKDIDLLASTADGLTVKAYSDRFKAYHDSFIPLDAEERETYYHLDLQGKETRLFLYKGAGRGYVDSKGHIYVVDRQVNRISDLTSGQSRMWWDYELKP</sequence>
<comment type="caution">
    <text evidence="2">The sequence shown here is derived from an EMBL/GenBank/DDBJ whole genome shotgun (WGS) entry which is preliminary data.</text>
</comment>
<evidence type="ECO:0008006" key="4">
    <source>
        <dbReference type="Google" id="ProtNLM"/>
    </source>
</evidence>
<accession>A0A081NVZ1</accession>
<reference evidence="2 3" key="1">
    <citation type="submission" date="2014-06" db="EMBL/GenBank/DDBJ databases">
        <title>Draft genome sequence of Paenibacillus sp. MSt1.</title>
        <authorList>
            <person name="Aw Y.K."/>
            <person name="Ong K.S."/>
            <person name="Gan H.M."/>
            <person name="Lee S.M."/>
        </authorList>
    </citation>
    <scope>NUCLEOTIDE SEQUENCE [LARGE SCALE GENOMIC DNA]</scope>
    <source>
        <strain evidence="2 3">MSt1</strain>
    </source>
</reference>
<dbReference type="AlphaFoldDB" id="A0A081NVZ1"/>
<gene>
    <name evidence="2" type="ORF">ET33_22170</name>
</gene>
<proteinExistence type="predicted"/>
<dbReference type="OrthoDB" id="2572860at2"/>
<keyword evidence="3" id="KW-1185">Reference proteome</keyword>
<dbReference type="SUPFAM" id="SSF55383">
    <property type="entry name" value="Copper amine oxidase, domain N"/>
    <property type="match status" value="1"/>
</dbReference>
<protein>
    <recommendedName>
        <fullName evidence="4">Copper amine oxidase-like N-terminal domain-containing protein</fullName>
    </recommendedName>
</protein>
<organism evidence="2 3">
    <name type="scientific">Paenibacillus tyrfis</name>
    <dbReference type="NCBI Taxonomy" id="1501230"/>
    <lineage>
        <taxon>Bacteria</taxon>
        <taxon>Bacillati</taxon>
        <taxon>Bacillota</taxon>
        <taxon>Bacilli</taxon>
        <taxon>Bacillales</taxon>
        <taxon>Paenibacillaceae</taxon>
        <taxon>Paenibacillus</taxon>
    </lineage>
</organism>
<evidence type="ECO:0000313" key="2">
    <source>
        <dbReference type="EMBL" id="KEQ22614.1"/>
    </source>
</evidence>
<dbReference type="eggNOG" id="ENOG50308RU">
    <property type="taxonomic scope" value="Bacteria"/>
</dbReference>